<proteinExistence type="predicted"/>
<accession>A0A067R7Q7</accession>
<dbReference type="InParanoid" id="A0A067R7Q7"/>
<sequence length="63" mass="7181">MCEQKLIQVIYNFRWSTIIGRLNLIRENAPLLSSTKYLVWTCGVSPPFDKVDGFIGCLCCVLL</sequence>
<protein>
    <submittedName>
        <fullName evidence="1">Uncharacterized protein</fullName>
    </submittedName>
</protein>
<dbReference type="Proteomes" id="UP000027135">
    <property type="component" value="Unassembled WGS sequence"/>
</dbReference>
<dbReference type="EMBL" id="KK852886">
    <property type="protein sequence ID" value="KDR14378.1"/>
    <property type="molecule type" value="Genomic_DNA"/>
</dbReference>
<evidence type="ECO:0000313" key="1">
    <source>
        <dbReference type="EMBL" id="KDR14378.1"/>
    </source>
</evidence>
<keyword evidence="2" id="KW-1185">Reference proteome</keyword>
<organism evidence="1 2">
    <name type="scientific">Zootermopsis nevadensis</name>
    <name type="common">Dampwood termite</name>
    <dbReference type="NCBI Taxonomy" id="136037"/>
    <lineage>
        <taxon>Eukaryota</taxon>
        <taxon>Metazoa</taxon>
        <taxon>Ecdysozoa</taxon>
        <taxon>Arthropoda</taxon>
        <taxon>Hexapoda</taxon>
        <taxon>Insecta</taxon>
        <taxon>Pterygota</taxon>
        <taxon>Neoptera</taxon>
        <taxon>Polyneoptera</taxon>
        <taxon>Dictyoptera</taxon>
        <taxon>Blattodea</taxon>
        <taxon>Blattoidea</taxon>
        <taxon>Termitoidae</taxon>
        <taxon>Termopsidae</taxon>
        <taxon>Zootermopsis</taxon>
    </lineage>
</organism>
<name>A0A067R7Q7_ZOONE</name>
<reference evidence="1 2" key="1">
    <citation type="journal article" date="2014" name="Nat. Commun.">
        <title>Molecular traces of alternative social organization in a termite genome.</title>
        <authorList>
            <person name="Terrapon N."/>
            <person name="Li C."/>
            <person name="Robertson H.M."/>
            <person name="Ji L."/>
            <person name="Meng X."/>
            <person name="Booth W."/>
            <person name="Chen Z."/>
            <person name="Childers C.P."/>
            <person name="Glastad K.M."/>
            <person name="Gokhale K."/>
            <person name="Gowin J."/>
            <person name="Gronenberg W."/>
            <person name="Hermansen R.A."/>
            <person name="Hu H."/>
            <person name="Hunt B.G."/>
            <person name="Huylmans A.K."/>
            <person name="Khalil S.M."/>
            <person name="Mitchell R.D."/>
            <person name="Munoz-Torres M.C."/>
            <person name="Mustard J.A."/>
            <person name="Pan H."/>
            <person name="Reese J.T."/>
            <person name="Scharf M.E."/>
            <person name="Sun F."/>
            <person name="Vogel H."/>
            <person name="Xiao J."/>
            <person name="Yang W."/>
            <person name="Yang Z."/>
            <person name="Yang Z."/>
            <person name="Zhou J."/>
            <person name="Zhu J."/>
            <person name="Brent C.S."/>
            <person name="Elsik C.G."/>
            <person name="Goodisman M.A."/>
            <person name="Liberles D.A."/>
            <person name="Roe R.M."/>
            <person name="Vargo E.L."/>
            <person name="Vilcinskas A."/>
            <person name="Wang J."/>
            <person name="Bornberg-Bauer E."/>
            <person name="Korb J."/>
            <person name="Zhang G."/>
            <person name="Liebig J."/>
        </authorList>
    </citation>
    <scope>NUCLEOTIDE SEQUENCE [LARGE SCALE GENOMIC DNA]</scope>
    <source>
        <tissue evidence="1">Whole organism</tissue>
    </source>
</reference>
<evidence type="ECO:0000313" key="2">
    <source>
        <dbReference type="Proteomes" id="UP000027135"/>
    </source>
</evidence>
<dbReference type="AlphaFoldDB" id="A0A067R7Q7"/>
<gene>
    <name evidence="1" type="ORF">L798_10412</name>
</gene>